<evidence type="ECO:0000313" key="2">
    <source>
        <dbReference type="Proteomes" id="UP001327560"/>
    </source>
</evidence>
<evidence type="ECO:0008006" key="3">
    <source>
        <dbReference type="Google" id="ProtNLM"/>
    </source>
</evidence>
<dbReference type="Proteomes" id="UP001327560">
    <property type="component" value="Chromosome 3"/>
</dbReference>
<protein>
    <recommendedName>
        <fullName evidence="3">Reverse transcriptase domain-containing protein</fullName>
    </recommendedName>
</protein>
<sequence>MPISEPVSIICNFASWYKELWKVEDRETFTSEWQFPKSLKWNKISSSKKRSLCKNFTDMEIWSAVNSLGRGKAPEPDGFNVKFYIKYWDIFKDSILLAIQEFTTTAHLPDSWGDTNLNFIPKKEGPAKIIDYMPIALCNALYKILPKAIVNRLQLCMKQLVSQEQCAFIRGKKIHDNILITNEIVNIVKQGNIKYFRYKDMKLSHLAVADDLLIIIKGNPNNYSNVLKAINLYCSLTDQRVSKAIFEIFFPMHCLASVKDEVRKILEFKEGTYPMKYLGALIGAKKPDTSSQETILHKAINKSDGWASKSISQAGRMTLLNYVMNFLPIHIVSSSWVNSKTINRFQSLAKNYLWNSKANKKSLHLMGWDKIMLKKGIGGLGIKDLGILKLSIHAKKILPFLNKDKSLWARILNKRYEDYHPWFYRNVNKFSWHFKCLYEAILVLRDGLRMRVGNGAKINLWRDPWLSSTPIGK</sequence>
<gene>
    <name evidence="1" type="ORF">Cni_G09565</name>
</gene>
<name>A0AAQ3K2U4_9LILI</name>
<accession>A0AAQ3K2U4</accession>
<dbReference type="AlphaFoldDB" id="A0AAQ3K2U4"/>
<proteinExistence type="predicted"/>
<dbReference type="PANTHER" id="PTHR19446">
    <property type="entry name" value="REVERSE TRANSCRIPTASES"/>
    <property type="match status" value="1"/>
</dbReference>
<organism evidence="1 2">
    <name type="scientific">Canna indica</name>
    <name type="common">Indian-shot</name>
    <dbReference type="NCBI Taxonomy" id="4628"/>
    <lineage>
        <taxon>Eukaryota</taxon>
        <taxon>Viridiplantae</taxon>
        <taxon>Streptophyta</taxon>
        <taxon>Embryophyta</taxon>
        <taxon>Tracheophyta</taxon>
        <taxon>Spermatophyta</taxon>
        <taxon>Magnoliopsida</taxon>
        <taxon>Liliopsida</taxon>
        <taxon>Zingiberales</taxon>
        <taxon>Cannaceae</taxon>
        <taxon>Canna</taxon>
    </lineage>
</organism>
<reference evidence="1 2" key="1">
    <citation type="submission" date="2023-10" db="EMBL/GenBank/DDBJ databases">
        <title>Chromosome-scale genome assembly provides insights into flower coloration mechanisms of Canna indica.</title>
        <authorList>
            <person name="Li C."/>
        </authorList>
    </citation>
    <scope>NUCLEOTIDE SEQUENCE [LARGE SCALE GENOMIC DNA]</scope>
    <source>
        <tissue evidence="1">Flower</tissue>
    </source>
</reference>
<keyword evidence="2" id="KW-1185">Reference proteome</keyword>
<evidence type="ECO:0000313" key="1">
    <source>
        <dbReference type="EMBL" id="WOL00852.1"/>
    </source>
</evidence>
<dbReference type="EMBL" id="CP136892">
    <property type="protein sequence ID" value="WOL00852.1"/>
    <property type="molecule type" value="Genomic_DNA"/>
</dbReference>